<dbReference type="CDD" id="cd09870">
    <property type="entry name" value="PIN_YEN1"/>
    <property type="match status" value="1"/>
</dbReference>
<dbReference type="Proteomes" id="UP000243515">
    <property type="component" value="Unassembled WGS sequence"/>
</dbReference>
<dbReference type="PANTHER" id="PTHR11081:SF75">
    <property type="entry name" value="ENDONUCLEASE, PUTATIVE (AFU_ORTHOLOGUE AFUA_3G13260)-RELATED"/>
    <property type="match status" value="1"/>
</dbReference>
<dbReference type="FunFam" id="3.40.50.1010:FF:000037">
    <property type="entry name" value="Rad2-like endonuclease, putative (AFU_orthologue AFUA_3G13260)"/>
    <property type="match status" value="1"/>
</dbReference>
<dbReference type="SMART" id="SM00485">
    <property type="entry name" value="XPGN"/>
    <property type="match status" value="1"/>
</dbReference>
<dbReference type="InterPro" id="IPR006085">
    <property type="entry name" value="XPG_DNA_repair_N"/>
</dbReference>
<keyword evidence="2" id="KW-0378">Hydrolase</keyword>
<comment type="caution">
    <text evidence="6">The sequence shown here is derived from an EMBL/GenBank/DDBJ whole genome shotgun (WGS) entry which is preliminary data.</text>
</comment>
<feature type="region of interest" description="Disordered" evidence="3">
    <location>
        <begin position="737"/>
        <end position="756"/>
    </location>
</feature>
<evidence type="ECO:0000259" key="5">
    <source>
        <dbReference type="SMART" id="SM00485"/>
    </source>
</evidence>
<dbReference type="InterPro" id="IPR006086">
    <property type="entry name" value="XPG-I_dom"/>
</dbReference>
<feature type="region of interest" description="Disordered" evidence="3">
    <location>
        <begin position="681"/>
        <end position="721"/>
    </location>
</feature>
<dbReference type="PANTHER" id="PTHR11081">
    <property type="entry name" value="FLAP ENDONUCLEASE FAMILY MEMBER"/>
    <property type="match status" value="1"/>
</dbReference>
<dbReference type="GO" id="GO:0017108">
    <property type="term" value="F:5'-flap endonuclease activity"/>
    <property type="evidence" value="ECO:0007669"/>
    <property type="project" value="TreeGrafter"/>
</dbReference>
<dbReference type="InterPro" id="IPR006084">
    <property type="entry name" value="XPG/Rad2"/>
</dbReference>
<feature type="region of interest" description="Disordered" evidence="3">
    <location>
        <begin position="543"/>
        <end position="563"/>
    </location>
</feature>
<organism evidence="6 7">
    <name type="scientific">Elaphomyces granulatus</name>
    <dbReference type="NCBI Taxonomy" id="519963"/>
    <lineage>
        <taxon>Eukaryota</taxon>
        <taxon>Fungi</taxon>
        <taxon>Dikarya</taxon>
        <taxon>Ascomycota</taxon>
        <taxon>Pezizomycotina</taxon>
        <taxon>Eurotiomycetes</taxon>
        <taxon>Eurotiomycetidae</taxon>
        <taxon>Eurotiales</taxon>
        <taxon>Elaphomycetaceae</taxon>
        <taxon>Elaphomyces</taxon>
    </lineage>
</organism>
<feature type="compositionally biased region" description="Polar residues" evidence="3">
    <location>
        <begin position="550"/>
        <end position="563"/>
    </location>
</feature>
<evidence type="ECO:0000259" key="4">
    <source>
        <dbReference type="SMART" id="SM00484"/>
    </source>
</evidence>
<accession>A0A232LU89</accession>
<feature type="region of interest" description="Disordered" evidence="3">
    <location>
        <begin position="405"/>
        <end position="451"/>
    </location>
</feature>
<dbReference type="FunFam" id="3.40.50.1010:FF:000051">
    <property type="entry name" value="Rad2-like endonuclease, putative (AFU_orthologue AFUA_3G13260)"/>
    <property type="match status" value="1"/>
</dbReference>
<evidence type="ECO:0000256" key="3">
    <source>
        <dbReference type="SAM" id="MobiDB-lite"/>
    </source>
</evidence>
<dbReference type="EMBL" id="NPHW01004591">
    <property type="protein sequence ID" value="OXV07740.1"/>
    <property type="molecule type" value="Genomic_DNA"/>
</dbReference>
<evidence type="ECO:0000256" key="2">
    <source>
        <dbReference type="ARBA" id="ARBA00022801"/>
    </source>
</evidence>
<dbReference type="Gene3D" id="3.40.50.1010">
    <property type="entry name" value="5'-nuclease"/>
    <property type="match status" value="2"/>
</dbReference>
<keyword evidence="1" id="KW-0540">Nuclease</keyword>
<dbReference type="CDD" id="cd09906">
    <property type="entry name" value="H3TH_YEN1"/>
    <property type="match status" value="1"/>
</dbReference>
<feature type="region of interest" description="Disordered" evidence="3">
    <location>
        <begin position="615"/>
        <end position="634"/>
    </location>
</feature>
<feature type="domain" description="XPG N-terminal" evidence="5">
    <location>
        <begin position="1"/>
        <end position="93"/>
    </location>
</feature>
<dbReference type="Pfam" id="PF00867">
    <property type="entry name" value="XPG_I"/>
    <property type="match status" value="1"/>
</dbReference>
<feature type="domain" description="XPG-I" evidence="4">
    <location>
        <begin position="109"/>
        <end position="180"/>
    </location>
</feature>
<dbReference type="OrthoDB" id="2959108at2759"/>
<name>A0A232LU89_9EURO</name>
<dbReference type="InterPro" id="IPR041177">
    <property type="entry name" value="GEN1_C"/>
</dbReference>
<feature type="compositionally biased region" description="Polar residues" evidence="3">
    <location>
        <begin position="737"/>
        <end position="746"/>
    </location>
</feature>
<evidence type="ECO:0000313" key="6">
    <source>
        <dbReference type="EMBL" id="OXV07740.1"/>
    </source>
</evidence>
<evidence type="ECO:0000313" key="7">
    <source>
        <dbReference type="Proteomes" id="UP000243515"/>
    </source>
</evidence>
<proteinExistence type="predicted"/>
<dbReference type="AlphaFoldDB" id="A0A232LU89"/>
<dbReference type="SUPFAM" id="SSF88723">
    <property type="entry name" value="PIN domain-like"/>
    <property type="match status" value="1"/>
</dbReference>
<dbReference type="InterPro" id="IPR029060">
    <property type="entry name" value="PIN-like_dom_sf"/>
</dbReference>
<reference evidence="6 7" key="1">
    <citation type="journal article" date="2015" name="Environ. Microbiol.">
        <title>Metagenome sequence of Elaphomyces granulatus from sporocarp tissue reveals Ascomycota ectomycorrhizal fingerprints of genome expansion and a Proteobacteria-rich microbiome.</title>
        <authorList>
            <person name="Quandt C.A."/>
            <person name="Kohler A."/>
            <person name="Hesse C.N."/>
            <person name="Sharpton T.J."/>
            <person name="Martin F."/>
            <person name="Spatafora J.W."/>
        </authorList>
    </citation>
    <scope>NUCLEOTIDE SEQUENCE [LARGE SCALE GENOMIC DNA]</scope>
    <source>
        <strain evidence="6 7">OSC145934</strain>
    </source>
</reference>
<protein>
    <recommendedName>
        <fullName evidence="8">XPG-I domain-containing protein</fullName>
    </recommendedName>
</protein>
<dbReference type="SMART" id="SM00484">
    <property type="entry name" value="XPGI"/>
    <property type="match status" value="1"/>
</dbReference>
<gene>
    <name evidence="6" type="ORF">Egran_04496</name>
</gene>
<evidence type="ECO:0000256" key="1">
    <source>
        <dbReference type="ARBA" id="ARBA00022722"/>
    </source>
</evidence>
<keyword evidence="7" id="KW-1185">Reference proteome</keyword>
<dbReference type="Pfam" id="PF00752">
    <property type="entry name" value="XPG_N"/>
    <property type="match status" value="1"/>
</dbReference>
<dbReference type="PRINTS" id="PR00853">
    <property type="entry name" value="XPGRADSUPER"/>
</dbReference>
<sequence length="845" mass="92651">MGIPGLLNAIGSGDRIALSKLAISHLEKNARPIRIAVDISIWLIQAQASRGGQNPELRTLFYRLLKFLALPIHPLFVYDGKQKPPFKRGKATGGGHGSPIVPLSKTLIDLFKFPTHDAPGEAEAECARLQKAGVVDAVMSDDVDALMFGSTFTVMSFSREGSSRSLSATHVTCYYAQPGDDLSVNISLSPAGMALFAMLSGGDYLPSGVSKCGTKVAAEIAKAGFGDDLLDIIGSDDNDVELKLTDWRNRLQYELDENESGYFKRKHKAIRIPDTFPDRKILSYHTHPIVSSLEDMEQLQQRLADAWDHDISPRQIRLFANKYFDWTCHSGAKKVIRHLAEPLVSYRLRLRKSPFTENSGYSLASNREALSLKSVYRSRTHYITDGLSQLQLQIIPADIVGLDLDAEEPNPVPQQGYTIDEEDDSDSECAPGQDTPKAPNSRRPATKYNPTNPEKVWIFQTLAEIGIPGVVERWREEQREKAVRAIKPAMKRSTPRKKKAIDPSMKPGSILRYATVTKPGPKTRLNTAREAQLLDATFEVPSTGKLGYEKTNNSPTSEENGSSLQRYLQQRSVSQAVDDLTDQSEPDIHHFRHLSVPDHSYINIEEVASLDDGVVPVGETGAHETPLSWSPPLAPRGLTTNASGAASAVINQASISDPVVTPYLASNHKWLNTLYANESAEEMETTPSSPLPPKTLSTPRGRRRRSQTNVQTGSCLDTAPSKMTAIQPQVILISSSPEVSPISTPDRSPIRDIPRLNSSPTLDAACEDCSAPKSAAAEESSRECDPQDGEVLYIPSINAYDGFWEVESTGADASITQSRHVNNAAVNGDDVNKDRVERVSILDLS</sequence>
<dbReference type="GO" id="GO:0006281">
    <property type="term" value="P:DNA repair"/>
    <property type="evidence" value="ECO:0007669"/>
    <property type="project" value="UniProtKB-ARBA"/>
</dbReference>
<dbReference type="Pfam" id="PF18380">
    <property type="entry name" value="GEN1_C"/>
    <property type="match status" value="1"/>
</dbReference>
<dbReference type="SUPFAM" id="SSF47807">
    <property type="entry name" value="5' to 3' exonuclease, C-terminal subdomain"/>
    <property type="match status" value="1"/>
</dbReference>
<evidence type="ECO:0008006" key="8">
    <source>
        <dbReference type="Google" id="ProtNLM"/>
    </source>
</evidence>
<dbReference type="GO" id="GO:0008821">
    <property type="term" value="F:crossover junction DNA endonuclease activity"/>
    <property type="evidence" value="ECO:0007669"/>
    <property type="project" value="InterPro"/>
</dbReference>
<dbReference type="InterPro" id="IPR036279">
    <property type="entry name" value="5-3_exonuclease_C_sf"/>
</dbReference>
<dbReference type="InterPro" id="IPR037316">
    <property type="entry name" value="Yen1_H3TH"/>
</dbReference>